<accession>A0A0H3AQW8</accession>
<name>A0A0H3AQW8_BRUO2</name>
<reference evidence="3" key="1">
    <citation type="journal article" date="2009" name="PLoS ONE">
        <title>Genome degradation in Brucella ovis corresponds with narrowing of its host range and tissue tropism.</title>
        <authorList>
            <person name="Tsolis R.M."/>
            <person name="Seshadri R."/>
            <person name="Santos R.L."/>
            <person name="Sangari F.J."/>
            <person name="Lobo J.M."/>
            <person name="de Jong M.F."/>
            <person name="Ren Q."/>
            <person name="Myers G."/>
            <person name="Brinkac L.M."/>
            <person name="Nelson W.C."/>
            <person name="Deboy R.T."/>
            <person name="Angiuoli S."/>
            <person name="Khouri H."/>
            <person name="Dimitrov G."/>
            <person name="Robinson J.R."/>
            <person name="Mulligan S."/>
            <person name="Walker R.L."/>
            <person name="Elzer P.E."/>
            <person name="Hassan K.A."/>
            <person name="Paulsen I.T."/>
        </authorList>
    </citation>
    <scope>NUCLEOTIDE SEQUENCE [LARGE SCALE GENOMIC DNA]</scope>
    <source>
        <strain evidence="3">ATCC 25840 / 63/290 / NCTC 10512</strain>
    </source>
</reference>
<evidence type="ECO:0000256" key="1">
    <source>
        <dbReference type="SAM" id="MobiDB-lite"/>
    </source>
</evidence>
<organism evidence="2 3">
    <name type="scientific">Brucella ovis (strain ATCC 25840 / 63/290 / NCTC 10512)</name>
    <dbReference type="NCBI Taxonomy" id="444178"/>
    <lineage>
        <taxon>Bacteria</taxon>
        <taxon>Pseudomonadati</taxon>
        <taxon>Pseudomonadota</taxon>
        <taxon>Alphaproteobacteria</taxon>
        <taxon>Hyphomicrobiales</taxon>
        <taxon>Brucellaceae</taxon>
        <taxon>Brucella/Ochrobactrum group</taxon>
        <taxon>Brucella</taxon>
    </lineage>
</organism>
<dbReference type="AlphaFoldDB" id="A0A0H3AQW8"/>
<dbReference type="EMBL" id="CP000709">
    <property type="protein sequence ID" value="ABQ62132.1"/>
    <property type="molecule type" value="Genomic_DNA"/>
</dbReference>
<keyword evidence="3" id="KW-1185">Reference proteome</keyword>
<gene>
    <name evidence="2" type="ordered locus">BOV_A0784</name>
</gene>
<protein>
    <submittedName>
        <fullName evidence="2">Uncharacterized protein</fullName>
    </submittedName>
</protein>
<dbReference type="RefSeq" id="WP_002965807.1">
    <property type="nucleotide sequence ID" value="NC_009504.1"/>
</dbReference>
<evidence type="ECO:0000313" key="2">
    <source>
        <dbReference type="EMBL" id="ABQ62132.1"/>
    </source>
</evidence>
<dbReference type="HOGENOM" id="CLU_2647462_0_0_5"/>
<feature type="region of interest" description="Disordered" evidence="1">
    <location>
        <begin position="40"/>
        <end position="76"/>
    </location>
</feature>
<dbReference type="Proteomes" id="UP000006383">
    <property type="component" value="Chromosome II"/>
</dbReference>
<dbReference type="KEGG" id="bov:BOV_A0784"/>
<sequence length="76" mass="8085">MSASEFQRITGAMTALGWGYGTHRLYDLGRTGRSARMGFARGNADEQRTNGSPSAPKGGIPILQAVSEHTDESGPF</sequence>
<proteinExistence type="predicted"/>
<dbReference type="GeneID" id="93015673"/>
<evidence type="ECO:0000313" key="3">
    <source>
        <dbReference type="Proteomes" id="UP000006383"/>
    </source>
</evidence>